<dbReference type="InterPro" id="IPR036034">
    <property type="entry name" value="PDZ_sf"/>
</dbReference>
<gene>
    <name evidence="3" type="ORF">Q0812_13595</name>
</gene>
<proteinExistence type="predicted"/>
<organism evidence="3 4">
    <name type="scientific">Peiella sedimenti</name>
    <dbReference type="NCBI Taxonomy" id="3061083"/>
    <lineage>
        <taxon>Bacteria</taxon>
        <taxon>Pseudomonadati</taxon>
        <taxon>Pseudomonadota</taxon>
        <taxon>Alphaproteobacteria</taxon>
        <taxon>Caulobacterales</taxon>
        <taxon>Caulobacteraceae</taxon>
        <taxon>Peiella</taxon>
    </lineage>
</organism>
<dbReference type="SUPFAM" id="SSF52096">
    <property type="entry name" value="ClpP/crotonase"/>
    <property type="match status" value="1"/>
</dbReference>
<comment type="caution">
    <text evidence="3">The sequence shown here is derived from an EMBL/GenBank/DDBJ whole genome shotgun (WGS) entry which is preliminary data.</text>
</comment>
<dbReference type="Gene3D" id="2.30.42.10">
    <property type="match status" value="1"/>
</dbReference>
<name>A0ABT8SQY2_9CAUL</name>
<feature type="chain" id="PRO_5045998656" description="Tail specific protease domain-containing protein" evidence="2">
    <location>
        <begin position="23"/>
        <end position="453"/>
    </location>
</feature>
<protein>
    <recommendedName>
        <fullName evidence="5">Tail specific protease domain-containing protein</fullName>
    </recommendedName>
</protein>
<evidence type="ECO:0000313" key="3">
    <source>
        <dbReference type="EMBL" id="MDO1560463.1"/>
    </source>
</evidence>
<keyword evidence="4" id="KW-1185">Reference proteome</keyword>
<dbReference type="Gene3D" id="3.30.750.44">
    <property type="match status" value="1"/>
</dbReference>
<feature type="region of interest" description="Disordered" evidence="1">
    <location>
        <begin position="22"/>
        <end position="48"/>
    </location>
</feature>
<dbReference type="Proteomes" id="UP001169063">
    <property type="component" value="Unassembled WGS sequence"/>
</dbReference>
<dbReference type="InterPro" id="IPR029045">
    <property type="entry name" value="ClpP/crotonase-like_dom_sf"/>
</dbReference>
<accession>A0ABT8SQY2</accession>
<sequence>MLTRRSLAGVAGVLFATGASDAAGAQAQHQPPPAGPQAPGGSRAEEAASLRRFAETTHPRGREAVADTAWLAHWSALERNAGDLSDGAYALALRRGLAWFADGHTTVLPPEFAGVPDPLKGGVFGKQLPARARPFADGLYITSATVEFEALKGRKITAIGGEDVNHLLRRWAETWCGSPAWARNWAGTMFTPAALEGMGINASGGVEVRTDAGAVTLPLLAEAERTAITTPPMPPEAWRSGGAVNFVRDLPDRGALYLGMDAHSEGDDAMRTFSQQALAAMDSTSAARVVLDLRRNGGGDNFWGEPLRKALERSRFNRPGGLYVLISPATFSAAQNLATRLERETYALFGGEPTGGAPNHYGDAQFWTGGVTGLMAMVSTIPWFDSYPMDRRNWIMPDQIIPATFADFVAGRDPALEWALTHTTAAQADDLAQDRVFFFGRASQRAAWAPFWS</sequence>
<evidence type="ECO:0008006" key="5">
    <source>
        <dbReference type="Google" id="ProtNLM"/>
    </source>
</evidence>
<evidence type="ECO:0000256" key="1">
    <source>
        <dbReference type="SAM" id="MobiDB-lite"/>
    </source>
</evidence>
<dbReference type="RefSeq" id="WP_302110894.1">
    <property type="nucleotide sequence ID" value="NZ_JAUKTR010000006.1"/>
</dbReference>
<dbReference type="EMBL" id="JAUKTR010000006">
    <property type="protein sequence ID" value="MDO1560463.1"/>
    <property type="molecule type" value="Genomic_DNA"/>
</dbReference>
<evidence type="ECO:0000256" key="2">
    <source>
        <dbReference type="SAM" id="SignalP"/>
    </source>
</evidence>
<dbReference type="Gene3D" id="3.90.226.10">
    <property type="entry name" value="2-enoyl-CoA Hydratase, Chain A, domain 1"/>
    <property type="match status" value="2"/>
</dbReference>
<feature type="signal peptide" evidence="2">
    <location>
        <begin position="1"/>
        <end position="22"/>
    </location>
</feature>
<reference evidence="3" key="1">
    <citation type="submission" date="2023-07" db="EMBL/GenBank/DDBJ databases">
        <title>Brevundimonas soil sp. nov., isolated from the soil of chemical plant.</title>
        <authorList>
            <person name="Wu N."/>
        </authorList>
    </citation>
    <scope>NUCLEOTIDE SEQUENCE</scope>
    <source>
        <strain evidence="3">XZ-24</strain>
    </source>
</reference>
<evidence type="ECO:0000313" key="4">
    <source>
        <dbReference type="Proteomes" id="UP001169063"/>
    </source>
</evidence>
<keyword evidence="2" id="KW-0732">Signal</keyword>